<evidence type="ECO:0000313" key="3">
    <source>
        <dbReference type="Proteomes" id="UP001595839"/>
    </source>
</evidence>
<organism evidence="2 3">
    <name type="scientific">Streptomyces vulcanius</name>
    <dbReference type="NCBI Taxonomy" id="1441876"/>
    <lineage>
        <taxon>Bacteria</taxon>
        <taxon>Bacillati</taxon>
        <taxon>Actinomycetota</taxon>
        <taxon>Actinomycetes</taxon>
        <taxon>Kitasatosporales</taxon>
        <taxon>Streptomycetaceae</taxon>
        <taxon>Streptomyces</taxon>
    </lineage>
</organism>
<keyword evidence="3" id="KW-1185">Reference proteome</keyword>
<sequence>MTKTTEFYVVRAGDTLGGIATRHHVSLAQIIKWNPQIKNPNLIHPGQRVRVAAPTANPVFDDEPFPGKDFFQPSVSSPIIEAMGWRLIDEDCSAYADGPDSRWSDADRKSYAMFQRKLGFGGPDADGIPGPTSWKRLHVPALPVSD</sequence>
<dbReference type="PROSITE" id="PS51782">
    <property type="entry name" value="LYSM"/>
    <property type="match status" value="1"/>
</dbReference>
<reference evidence="3" key="1">
    <citation type="journal article" date="2019" name="Int. J. Syst. Evol. Microbiol.">
        <title>The Global Catalogue of Microorganisms (GCM) 10K type strain sequencing project: providing services to taxonomists for standard genome sequencing and annotation.</title>
        <authorList>
            <consortium name="The Broad Institute Genomics Platform"/>
            <consortium name="The Broad Institute Genome Sequencing Center for Infectious Disease"/>
            <person name="Wu L."/>
            <person name="Ma J."/>
        </authorList>
    </citation>
    <scope>NUCLEOTIDE SEQUENCE [LARGE SCALE GENOMIC DNA]</scope>
    <source>
        <strain evidence="3">CGMCC 4.7177</strain>
    </source>
</reference>
<dbReference type="NCBIfam" id="NF038080">
    <property type="entry name" value="PG_bind_siph"/>
    <property type="match status" value="1"/>
</dbReference>
<comment type="caution">
    <text evidence="2">The sequence shown here is derived from an EMBL/GenBank/DDBJ whole genome shotgun (WGS) entry which is preliminary data.</text>
</comment>
<feature type="domain" description="LysM" evidence="1">
    <location>
        <begin position="6"/>
        <end position="51"/>
    </location>
</feature>
<protein>
    <submittedName>
        <fullName evidence="2">Peptidoglycan-binding protein</fullName>
    </submittedName>
</protein>
<dbReference type="Proteomes" id="UP001595839">
    <property type="component" value="Unassembled WGS sequence"/>
</dbReference>
<dbReference type="RefSeq" id="WP_381172564.1">
    <property type="nucleotide sequence ID" value="NZ_JBHSFK010000009.1"/>
</dbReference>
<dbReference type="CDD" id="cd00118">
    <property type="entry name" value="LysM"/>
    <property type="match status" value="1"/>
</dbReference>
<evidence type="ECO:0000259" key="1">
    <source>
        <dbReference type="PROSITE" id="PS51782"/>
    </source>
</evidence>
<dbReference type="InterPro" id="IPR018392">
    <property type="entry name" value="LysM"/>
</dbReference>
<gene>
    <name evidence="2" type="ORF">ACFPIH_15790</name>
</gene>
<dbReference type="InterPro" id="IPR047763">
    <property type="entry name" value="PG_bind_dom_phiBT1-type"/>
</dbReference>
<dbReference type="EMBL" id="JBHSFK010000009">
    <property type="protein sequence ID" value="MFC4500973.1"/>
    <property type="molecule type" value="Genomic_DNA"/>
</dbReference>
<accession>A0ABV9AQX6</accession>
<name>A0ABV9AQX6_9ACTN</name>
<dbReference type="Pfam" id="PF01476">
    <property type="entry name" value="LysM"/>
    <property type="match status" value="1"/>
</dbReference>
<proteinExistence type="predicted"/>
<dbReference type="Gene3D" id="3.10.350.10">
    <property type="entry name" value="LysM domain"/>
    <property type="match status" value="1"/>
</dbReference>
<dbReference type="SMART" id="SM00257">
    <property type="entry name" value="LysM"/>
    <property type="match status" value="1"/>
</dbReference>
<dbReference type="InterPro" id="IPR036779">
    <property type="entry name" value="LysM_dom_sf"/>
</dbReference>
<evidence type="ECO:0000313" key="2">
    <source>
        <dbReference type="EMBL" id="MFC4500973.1"/>
    </source>
</evidence>
<dbReference type="SUPFAM" id="SSF54106">
    <property type="entry name" value="LysM domain"/>
    <property type="match status" value="1"/>
</dbReference>